<dbReference type="AlphaFoldDB" id="A0A6B9ZNS6"/>
<keyword evidence="3" id="KW-0808">Transferase</keyword>
<feature type="transmembrane region" description="Helical" evidence="1">
    <location>
        <begin position="214"/>
        <end position="231"/>
    </location>
</feature>
<dbReference type="InterPro" id="IPR050879">
    <property type="entry name" value="Acyltransferase_3"/>
</dbReference>
<dbReference type="GO" id="GO:0000271">
    <property type="term" value="P:polysaccharide biosynthetic process"/>
    <property type="evidence" value="ECO:0007669"/>
    <property type="project" value="TreeGrafter"/>
</dbReference>
<feature type="transmembrane region" description="Helical" evidence="1">
    <location>
        <begin position="331"/>
        <end position="351"/>
    </location>
</feature>
<dbReference type="EMBL" id="CP048113">
    <property type="protein sequence ID" value="QHS63044.1"/>
    <property type="molecule type" value="Genomic_DNA"/>
</dbReference>
<keyword evidence="1" id="KW-0472">Membrane</keyword>
<dbReference type="InterPro" id="IPR002656">
    <property type="entry name" value="Acyl_transf_3_dom"/>
</dbReference>
<sequence>MIPNNTSSPRYFFSLDAIRGFAALIVVLCHWQFYFYKDQTLQTKPLEELGLPLFPYLSIFYHHAFFAVDLFFLLSGFIFFWFYSDKIADRKTPFNNFICYRLTRLYPVHVVTLISLVLIQYVMFSMNGHTFIIQNNDTYHFVLNLLVIHSWGFEKTPALNGFNGPSWSVSVELLLYLLFFLIAWKKLHRNKALLIGIVVAGAIIQYFYSMIGQGIYSFFLGGLTYYLYAWMTTRKNVRQVTTIVTITAVLLWVVVISEYAFSYIREFSMLVMKKLLAGKDETFHTALFNLSRNTFFRTIISPVTILTLALTETTRGSLKIKWALVLGNASYALYLLHFPLMVTFFIMADILGLSREVFHSTLTLLTFYAVLIPLSILTHYYFELPVQELFRKRLLKKPAPVPITTINNQITT</sequence>
<feature type="transmembrane region" description="Helical" evidence="1">
    <location>
        <begin position="243"/>
        <end position="264"/>
    </location>
</feature>
<keyword evidence="1" id="KW-1133">Transmembrane helix</keyword>
<dbReference type="PANTHER" id="PTHR23028:SF131">
    <property type="entry name" value="BLR2367 PROTEIN"/>
    <property type="match status" value="1"/>
</dbReference>
<evidence type="ECO:0000259" key="2">
    <source>
        <dbReference type="Pfam" id="PF01757"/>
    </source>
</evidence>
<feature type="transmembrane region" description="Helical" evidence="1">
    <location>
        <begin position="105"/>
        <end position="124"/>
    </location>
</feature>
<dbReference type="KEGG" id="chih:GWR21_26695"/>
<evidence type="ECO:0000256" key="1">
    <source>
        <dbReference type="SAM" id="Phobius"/>
    </source>
</evidence>
<keyword evidence="1" id="KW-0812">Transmembrane</keyword>
<dbReference type="GO" id="GO:0016747">
    <property type="term" value="F:acyltransferase activity, transferring groups other than amino-acyl groups"/>
    <property type="evidence" value="ECO:0007669"/>
    <property type="project" value="InterPro"/>
</dbReference>
<gene>
    <name evidence="3" type="ORF">GWR21_26695</name>
</gene>
<evidence type="ECO:0000313" key="3">
    <source>
        <dbReference type="EMBL" id="QHS63044.1"/>
    </source>
</evidence>
<feature type="domain" description="Acyltransferase 3" evidence="2">
    <location>
        <begin position="14"/>
        <end position="376"/>
    </location>
</feature>
<feature type="transmembrane region" description="Helical" evidence="1">
    <location>
        <begin position="53"/>
        <end position="84"/>
    </location>
</feature>
<evidence type="ECO:0000313" key="4">
    <source>
        <dbReference type="Proteomes" id="UP000476411"/>
    </source>
</evidence>
<dbReference type="GO" id="GO:0016020">
    <property type="term" value="C:membrane"/>
    <property type="evidence" value="ECO:0007669"/>
    <property type="project" value="TreeGrafter"/>
</dbReference>
<feature type="transmembrane region" description="Helical" evidence="1">
    <location>
        <begin position="357"/>
        <end position="382"/>
    </location>
</feature>
<reference evidence="3 4" key="1">
    <citation type="submission" date="2020-01" db="EMBL/GenBank/DDBJ databases">
        <title>Complete genome sequence of Chitinophaga sp. H33E-04 isolated from quinoa roots.</title>
        <authorList>
            <person name="Weon H.-Y."/>
            <person name="Lee S.A."/>
        </authorList>
    </citation>
    <scope>NUCLEOTIDE SEQUENCE [LARGE SCALE GENOMIC DNA]</scope>
    <source>
        <strain evidence="3 4">H33E-04</strain>
    </source>
</reference>
<feature type="transmembrane region" description="Helical" evidence="1">
    <location>
        <begin position="294"/>
        <end position="311"/>
    </location>
</feature>
<dbReference type="RefSeq" id="WP_162334768.1">
    <property type="nucleotide sequence ID" value="NZ_CP048113.1"/>
</dbReference>
<dbReference type="PANTHER" id="PTHR23028">
    <property type="entry name" value="ACETYLTRANSFERASE"/>
    <property type="match status" value="1"/>
</dbReference>
<feature type="transmembrane region" description="Helical" evidence="1">
    <location>
        <begin position="167"/>
        <end position="184"/>
    </location>
</feature>
<proteinExistence type="predicted"/>
<feature type="transmembrane region" description="Helical" evidence="1">
    <location>
        <begin position="12"/>
        <end position="33"/>
    </location>
</feature>
<dbReference type="Proteomes" id="UP000476411">
    <property type="component" value="Chromosome"/>
</dbReference>
<keyword evidence="3" id="KW-0012">Acyltransferase</keyword>
<protein>
    <submittedName>
        <fullName evidence="3">Acyltransferase</fullName>
    </submittedName>
</protein>
<name>A0A6B9ZNS6_9BACT</name>
<dbReference type="Pfam" id="PF01757">
    <property type="entry name" value="Acyl_transf_3"/>
    <property type="match status" value="1"/>
</dbReference>
<accession>A0A6B9ZNS6</accession>
<keyword evidence="4" id="KW-1185">Reference proteome</keyword>
<organism evidence="3 4">
    <name type="scientific">Chitinophaga agri</name>
    <dbReference type="NCBI Taxonomy" id="2703787"/>
    <lineage>
        <taxon>Bacteria</taxon>
        <taxon>Pseudomonadati</taxon>
        <taxon>Bacteroidota</taxon>
        <taxon>Chitinophagia</taxon>
        <taxon>Chitinophagales</taxon>
        <taxon>Chitinophagaceae</taxon>
        <taxon>Chitinophaga</taxon>
    </lineage>
</organism>
<feature type="transmembrane region" description="Helical" evidence="1">
    <location>
        <begin position="191"/>
        <end position="208"/>
    </location>
</feature>